<evidence type="ECO:0000313" key="1">
    <source>
        <dbReference type="EMBL" id="EFQ96910.1"/>
    </source>
</evidence>
<accession>E4V744</accession>
<dbReference type="Proteomes" id="UP000002669">
    <property type="component" value="Unassembled WGS sequence"/>
</dbReference>
<evidence type="ECO:0000313" key="2">
    <source>
        <dbReference type="Proteomes" id="UP000002669"/>
    </source>
</evidence>
<dbReference type="AlphaFoldDB" id="E4V744"/>
<sequence length="445" mass="48880">METVGIESKRAEEIQQALEIHINQRNNYHQCMSAIAIRFEDDDTGAATDTKNFTGLMAVLGIRTVEECVLQAADKAPAWTLNGRLNNHLRVSIDKSSPDKPGRVLLIAFYAGHGFNDPCHGLTFGANPRSRTTMRFSTLAESMSSYVTVSSVPVDIVFIVDCCGAAAASLRPCPITGTFEVLAAVSEDQIAFGSSEYMVTRRTFTAKLAQAAAEVRGKAQSVDFAELLERAYDLSTKKFPVHKLLHGSVSVRVKFPTPGTDTSSLSVAPDSPCYKVAFSCHICEDPDSTGVMNLLRWIDSLDASVGIKIEKVYRVRSTGILLLAPYSLFCTLRQLAGARPIFAYAYEFDPRLPSPSVSDLKQKTVRKVYLTKATATKALSTLNIGIPKFNTECEDKEVFIGQKADIHLALHIVSYFSIVINAETPFISSKLVTEQKYGNYYLQTQ</sequence>
<dbReference type="VEuPathDB" id="FungiDB:MGYG_08834"/>
<dbReference type="GeneID" id="10024317"/>
<dbReference type="STRING" id="535722.E4V744"/>
<protein>
    <submittedName>
        <fullName evidence="1">Uncharacterized protein</fullName>
    </submittedName>
</protein>
<name>E4V744_ARTGP</name>
<dbReference type="EMBL" id="DS989831">
    <property type="protein sequence ID" value="EFQ96910.1"/>
    <property type="molecule type" value="Genomic_DNA"/>
</dbReference>
<reference evidence="2" key="1">
    <citation type="journal article" date="2012" name="MBio">
        <title>Comparative genome analysis of Trichophyton rubrum and related dermatophytes reveals candidate genes involved in infection.</title>
        <authorList>
            <person name="Martinez D.A."/>
            <person name="Oliver B.G."/>
            <person name="Graeser Y."/>
            <person name="Goldberg J.M."/>
            <person name="Li W."/>
            <person name="Martinez-Rossi N.M."/>
            <person name="Monod M."/>
            <person name="Shelest E."/>
            <person name="Barton R.C."/>
            <person name="Birch E."/>
            <person name="Brakhage A.A."/>
            <person name="Chen Z."/>
            <person name="Gurr S.J."/>
            <person name="Heiman D."/>
            <person name="Heitman J."/>
            <person name="Kosti I."/>
            <person name="Rossi A."/>
            <person name="Saif S."/>
            <person name="Samalova M."/>
            <person name="Saunders C.W."/>
            <person name="Shea T."/>
            <person name="Summerbell R.C."/>
            <person name="Xu J."/>
            <person name="Young S."/>
            <person name="Zeng Q."/>
            <person name="Birren B.W."/>
            <person name="Cuomo C.A."/>
            <person name="White T.C."/>
        </authorList>
    </citation>
    <scope>NUCLEOTIDE SEQUENCE [LARGE SCALE GENOMIC DNA]</scope>
    <source>
        <strain evidence="2">ATCC MYA-4604 / CBS 118893</strain>
    </source>
</reference>
<dbReference type="RefSeq" id="XP_003169287.1">
    <property type="nucleotide sequence ID" value="XM_003169239.1"/>
</dbReference>
<dbReference type="HOGENOM" id="CLU_049899_0_0_1"/>
<organism evidence="2">
    <name type="scientific">Arthroderma gypseum (strain ATCC MYA-4604 / CBS 118893)</name>
    <name type="common">Microsporum gypseum</name>
    <dbReference type="NCBI Taxonomy" id="535722"/>
    <lineage>
        <taxon>Eukaryota</taxon>
        <taxon>Fungi</taxon>
        <taxon>Dikarya</taxon>
        <taxon>Ascomycota</taxon>
        <taxon>Pezizomycotina</taxon>
        <taxon>Eurotiomycetes</taxon>
        <taxon>Eurotiomycetidae</taxon>
        <taxon>Onygenales</taxon>
        <taxon>Arthrodermataceae</taxon>
        <taxon>Nannizzia</taxon>
    </lineage>
</organism>
<dbReference type="OrthoDB" id="4173384at2759"/>
<gene>
    <name evidence="1" type="ORF">MGYG_08834</name>
</gene>
<proteinExistence type="predicted"/>
<dbReference type="InParanoid" id="E4V744"/>
<dbReference type="eggNOG" id="ENOG502T0JZ">
    <property type="taxonomic scope" value="Eukaryota"/>
</dbReference>
<keyword evidence="2" id="KW-1185">Reference proteome</keyword>
<dbReference type="OMA" id="FTTAEWY"/>